<dbReference type="HOGENOM" id="CLU_3059650_0_0_7"/>
<evidence type="ECO:0008006" key="3">
    <source>
        <dbReference type="Google" id="ProtNLM"/>
    </source>
</evidence>
<dbReference type="EMBL" id="AZHX01000557">
    <property type="protein sequence ID" value="ETX06975.1"/>
    <property type="molecule type" value="Genomic_DNA"/>
</dbReference>
<dbReference type="Proteomes" id="UP000019140">
    <property type="component" value="Unassembled WGS sequence"/>
</dbReference>
<evidence type="ECO:0000313" key="1">
    <source>
        <dbReference type="EMBL" id="ETX06975.1"/>
    </source>
</evidence>
<gene>
    <name evidence="1" type="ORF">ETSY2_13910</name>
</gene>
<dbReference type="AlphaFoldDB" id="W4M9X1"/>
<name>W4M9X1_9BACT</name>
<organism evidence="1 2">
    <name type="scientific">Candidatus Entotheonella gemina</name>
    <dbReference type="NCBI Taxonomy" id="1429439"/>
    <lineage>
        <taxon>Bacteria</taxon>
        <taxon>Pseudomonadati</taxon>
        <taxon>Nitrospinota/Tectimicrobiota group</taxon>
        <taxon>Candidatus Tectimicrobiota</taxon>
        <taxon>Candidatus Entotheonellia</taxon>
        <taxon>Candidatus Entotheonellales</taxon>
        <taxon>Candidatus Entotheonellaceae</taxon>
        <taxon>Candidatus Entotheonella</taxon>
    </lineage>
</organism>
<keyword evidence="2" id="KW-1185">Reference proteome</keyword>
<accession>W4M9X1</accession>
<reference evidence="1 2" key="1">
    <citation type="journal article" date="2014" name="Nature">
        <title>An environmental bacterial taxon with a large and distinct metabolic repertoire.</title>
        <authorList>
            <person name="Wilson M.C."/>
            <person name="Mori T."/>
            <person name="Ruckert C."/>
            <person name="Uria A.R."/>
            <person name="Helf M.J."/>
            <person name="Takada K."/>
            <person name="Gernert C."/>
            <person name="Steffens U.A."/>
            <person name="Heycke N."/>
            <person name="Schmitt S."/>
            <person name="Rinke C."/>
            <person name="Helfrich E.J."/>
            <person name="Brachmann A.O."/>
            <person name="Gurgui C."/>
            <person name="Wakimoto T."/>
            <person name="Kracht M."/>
            <person name="Crusemann M."/>
            <person name="Hentschel U."/>
            <person name="Abe I."/>
            <person name="Matsunaga S."/>
            <person name="Kalinowski J."/>
            <person name="Takeyama H."/>
            <person name="Piel J."/>
        </authorList>
    </citation>
    <scope>NUCLEOTIDE SEQUENCE [LARGE SCALE GENOMIC DNA]</scope>
    <source>
        <strain evidence="2">TSY2</strain>
    </source>
</reference>
<comment type="caution">
    <text evidence="1">The sequence shown here is derived from an EMBL/GenBank/DDBJ whole genome shotgun (WGS) entry which is preliminary data.</text>
</comment>
<proteinExistence type="predicted"/>
<sequence>MYKALEQAGVPVDLQLYAGQDHFLDREPQCGETVANSMALFMACYATATMTSA</sequence>
<protein>
    <recommendedName>
        <fullName evidence="3">Peptidase S9 prolyl oligopeptidase catalytic domain-containing protein</fullName>
    </recommendedName>
</protein>
<evidence type="ECO:0000313" key="2">
    <source>
        <dbReference type="Proteomes" id="UP000019140"/>
    </source>
</evidence>